<organism evidence="2 3">
    <name type="scientific">Aldrovandia affinis</name>
    <dbReference type="NCBI Taxonomy" id="143900"/>
    <lineage>
        <taxon>Eukaryota</taxon>
        <taxon>Metazoa</taxon>
        <taxon>Chordata</taxon>
        <taxon>Craniata</taxon>
        <taxon>Vertebrata</taxon>
        <taxon>Euteleostomi</taxon>
        <taxon>Actinopterygii</taxon>
        <taxon>Neopterygii</taxon>
        <taxon>Teleostei</taxon>
        <taxon>Notacanthiformes</taxon>
        <taxon>Halosauridae</taxon>
        <taxon>Aldrovandia</taxon>
    </lineage>
</organism>
<proteinExistence type="predicted"/>
<dbReference type="AlphaFoldDB" id="A0AAD7WC41"/>
<evidence type="ECO:0000256" key="1">
    <source>
        <dbReference type="SAM" id="MobiDB-lite"/>
    </source>
</evidence>
<protein>
    <submittedName>
        <fullName evidence="2">Uncharacterized protein</fullName>
    </submittedName>
</protein>
<accession>A0AAD7WC41</accession>
<feature type="compositionally biased region" description="Polar residues" evidence="1">
    <location>
        <begin position="93"/>
        <end position="107"/>
    </location>
</feature>
<name>A0AAD7WC41_9TELE</name>
<sequence length="107" mass="11111">MDEIYTANSLPARRGQCAAPPRSEGFVSTPGHSLGPPPGGKPVRSYKGNTLNQKPPLSARADPAGEPNALAVSVPQRCSLLELPLPSTDLLTGNSSDRGSVGQTKLH</sequence>
<evidence type="ECO:0000313" key="2">
    <source>
        <dbReference type="EMBL" id="KAJ8391228.1"/>
    </source>
</evidence>
<reference evidence="2" key="1">
    <citation type="journal article" date="2023" name="Science">
        <title>Genome structures resolve the early diversification of teleost fishes.</title>
        <authorList>
            <person name="Parey E."/>
            <person name="Louis A."/>
            <person name="Montfort J."/>
            <person name="Bouchez O."/>
            <person name="Roques C."/>
            <person name="Iampietro C."/>
            <person name="Lluch J."/>
            <person name="Castinel A."/>
            <person name="Donnadieu C."/>
            <person name="Desvignes T."/>
            <person name="Floi Bucao C."/>
            <person name="Jouanno E."/>
            <person name="Wen M."/>
            <person name="Mejri S."/>
            <person name="Dirks R."/>
            <person name="Jansen H."/>
            <person name="Henkel C."/>
            <person name="Chen W.J."/>
            <person name="Zahm M."/>
            <person name="Cabau C."/>
            <person name="Klopp C."/>
            <person name="Thompson A.W."/>
            <person name="Robinson-Rechavi M."/>
            <person name="Braasch I."/>
            <person name="Lecointre G."/>
            <person name="Bobe J."/>
            <person name="Postlethwait J.H."/>
            <person name="Berthelot C."/>
            <person name="Roest Crollius H."/>
            <person name="Guiguen Y."/>
        </authorList>
    </citation>
    <scope>NUCLEOTIDE SEQUENCE</scope>
    <source>
        <strain evidence="2">NC1722</strain>
    </source>
</reference>
<dbReference type="EMBL" id="JAINUG010000160">
    <property type="protein sequence ID" value="KAJ8391228.1"/>
    <property type="molecule type" value="Genomic_DNA"/>
</dbReference>
<dbReference type="Proteomes" id="UP001221898">
    <property type="component" value="Unassembled WGS sequence"/>
</dbReference>
<comment type="caution">
    <text evidence="2">The sequence shown here is derived from an EMBL/GenBank/DDBJ whole genome shotgun (WGS) entry which is preliminary data.</text>
</comment>
<evidence type="ECO:0000313" key="3">
    <source>
        <dbReference type="Proteomes" id="UP001221898"/>
    </source>
</evidence>
<keyword evidence="3" id="KW-1185">Reference proteome</keyword>
<feature type="region of interest" description="Disordered" evidence="1">
    <location>
        <begin position="1"/>
        <end position="66"/>
    </location>
</feature>
<gene>
    <name evidence="2" type="ORF">AAFF_G00094950</name>
</gene>
<feature type="region of interest" description="Disordered" evidence="1">
    <location>
        <begin position="85"/>
        <end position="107"/>
    </location>
</feature>